<comment type="caution">
    <text evidence="11">The sequence shown here is derived from an EMBL/GenBank/DDBJ whole genome shotgun (WGS) entry which is preliminary data.</text>
</comment>
<keyword evidence="9" id="KW-1133">Transmembrane helix</keyword>
<dbReference type="InterPro" id="IPR050660">
    <property type="entry name" value="NEK_Ser/Thr_kinase"/>
</dbReference>
<evidence type="ECO:0000256" key="3">
    <source>
        <dbReference type="ARBA" id="ARBA00022679"/>
    </source>
</evidence>
<feature type="binding site" evidence="7">
    <location>
        <position position="60"/>
    </location>
    <ligand>
        <name>ATP</name>
        <dbReference type="ChEBI" id="CHEBI:30616"/>
    </ligand>
</feature>
<dbReference type="PROSITE" id="PS00107">
    <property type="entry name" value="PROTEIN_KINASE_ATP"/>
    <property type="match status" value="1"/>
</dbReference>
<dbReference type="InterPro" id="IPR017441">
    <property type="entry name" value="Protein_kinase_ATP_BS"/>
</dbReference>
<evidence type="ECO:0000259" key="10">
    <source>
        <dbReference type="PROSITE" id="PS50011"/>
    </source>
</evidence>
<proteinExistence type="inferred from homology"/>
<dbReference type="CDD" id="cd14014">
    <property type="entry name" value="STKc_PknB_like"/>
    <property type="match status" value="1"/>
</dbReference>
<dbReference type="PANTHER" id="PTHR43671">
    <property type="entry name" value="SERINE/THREONINE-PROTEIN KINASE NEK"/>
    <property type="match status" value="1"/>
</dbReference>
<evidence type="ECO:0000256" key="6">
    <source>
        <dbReference type="ARBA" id="ARBA00022840"/>
    </source>
</evidence>
<gene>
    <name evidence="11" type="ORF">GCM10023191_012920</name>
</gene>
<evidence type="ECO:0000256" key="4">
    <source>
        <dbReference type="ARBA" id="ARBA00022741"/>
    </source>
</evidence>
<dbReference type="InterPro" id="IPR008271">
    <property type="entry name" value="Ser/Thr_kinase_AS"/>
</dbReference>
<feature type="domain" description="Protein kinase" evidence="10">
    <location>
        <begin position="32"/>
        <end position="279"/>
    </location>
</feature>
<dbReference type="SMART" id="SM00220">
    <property type="entry name" value="S_TKc"/>
    <property type="match status" value="1"/>
</dbReference>
<dbReference type="EC" id="2.7.11.1" evidence="2"/>
<feature type="compositionally biased region" description="Low complexity" evidence="8">
    <location>
        <begin position="444"/>
        <end position="459"/>
    </location>
</feature>
<evidence type="ECO:0000256" key="1">
    <source>
        <dbReference type="ARBA" id="ARBA00010886"/>
    </source>
</evidence>
<dbReference type="GO" id="GO:0016301">
    <property type="term" value="F:kinase activity"/>
    <property type="evidence" value="ECO:0007669"/>
    <property type="project" value="UniProtKB-KW"/>
</dbReference>
<accession>A0ABP8PHC5</accession>
<feature type="transmembrane region" description="Helical" evidence="9">
    <location>
        <begin position="346"/>
        <end position="366"/>
    </location>
</feature>
<evidence type="ECO:0000256" key="8">
    <source>
        <dbReference type="SAM" id="MobiDB-lite"/>
    </source>
</evidence>
<dbReference type="Proteomes" id="UP001500503">
    <property type="component" value="Unassembled WGS sequence"/>
</dbReference>
<feature type="compositionally biased region" description="Low complexity" evidence="8">
    <location>
        <begin position="294"/>
        <end position="314"/>
    </location>
</feature>
<evidence type="ECO:0000256" key="7">
    <source>
        <dbReference type="PROSITE-ProRule" id="PRU10141"/>
    </source>
</evidence>
<dbReference type="Pfam" id="PF00069">
    <property type="entry name" value="Pkinase"/>
    <property type="match status" value="1"/>
</dbReference>
<keyword evidence="12" id="KW-1185">Reference proteome</keyword>
<organism evidence="11 12">
    <name type="scientific">Actinoallomurus oryzae</name>
    <dbReference type="NCBI Taxonomy" id="502180"/>
    <lineage>
        <taxon>Bacteria</taxon>
        <taxon>Bacillati</taxon>
        <taxon>Actinomycetota</taxon>
        <taxon>Actinomycetes</taxon>
        <taxon>Streptosporangiales</taxon>
        <taxon>Thermomonosporaceae</taxon>
        <taxon>Actinoallomurus</taxon>
    </lineage>
</organism>
<dbReference type="InterPro" id="IPR011009">
    <property type="entry name" value="Kinase-like_dom_sf"/>
</dbReference>
<keyword evidence="5 11" id="KW-0418">Kinase</keyword>
<evidence type="ECO:0000256" key="5">
    <source>
        <dbReference type="ARBA" id="ARBA00022777"/>
    </source>
</evidence>
<name>A0ABP8PHC5_9ACTN</name>
<comment type="similarity">
    <text evidence="1">Belongs to the protein kinase superfamily. NEK Ser/Thr protein kinase family. NIMA subfamily.</text>
</comment>
<dbReference type="PROSITE" id="PS50011">
    <property type="entry name" value="PROTEIN_KINASE_DOM"/>
    <property type="match status" value="1"/>
</dbReference>
<keyword evidence="3" id="KW-0808">Transferase</keyword>
<evidence type="ECO:0000313" key="12">
    <source>
        <dbReference type="Proteomes" id="UP001500503"/>
    </source>
</evidence>
<keyword evidence="4 7" id="KW-0547">Nucleotide-binding</keyword>
<feature type="compositionally biased region" description="Low complexity" evidence="8">
    <location>
        <begin position="376"/>
        <end position="389"/>
    </location>
</feature>
<dbReference type="EMBL" id="BAABHF010000010">
    <property type="protein sequence ID" value="GAA4486534.1"/>
    <property type="molecule type" value="Genomic_DNA"/>
</dbReference>
<evidence type="ECO:0000256" key="9">
    <source>
        <dbReference type="SAM" id="Phobius"/>
    </source>
</evidence>
<evidence type="ECO:0000313" key="11">
    <source>
        <dbReference type="EMBL" id="GAA4486534.1"/>
    </source>
</evidence>
<reference evidence="12" key="1">
    <citation type="journal article" date="2019" name="Int. J. Syst. Evol. Microbiol.">
        <title>The Global Catalogue of Microorganisms (GCM) 10K type strain sequencing project: providing services to taxonomists for standard genome sequencing and annotation.</title>
        <authorList>
            <consortium name="The Broad Institute Genomics Platform"/>
            <consortium name="The Broad Institute Genome Sequencing Center for Infectious Disease"/>
            <person name="Wu L."/>
            <person name="Ma J."/>
        </authorList>
    </citation>
    <scope>NUCLEOTIDE SEQUENCE [LARGE SCALE GENOMIC DNA]</scope>
    <source>
        <strain evidence="12">JCM 17933</strain>
    </source>
</reference>
<feature type="compositionally biased region" description="Basic residues" evidence="8">
    <location>
        <begin position="329"/>
        <end position="342"/>
    </location>
</feature>
<dbReference type="PANTHER" id="PTHR43671:SF13">
    <property type="entry name" value="SERINE_THREONINE-PROTEIN KINASE NEK2"/>
    <property type="match status" value="1"/>
</dbReference>
<sequence>MVSLSATGEGGSVLPPGVELLQATDPVEIGGYELVGRLGCGGMGVVYLASDRRGSLVAVKAAYKDATDQERRRLRAEAACLRRVPSAYTARLLDDGTDQMPPYIVTEYVQGRSLEDVVENDGPLPSVQLRALAVGVARALAAVHHVGLIHRDLKPANVLLPPSGLRLIDFGIARQIPASGGMTSSGVVMGSPGWISPERLTEGPATPGADVFGWGCLLAYAGTGRNPFGQGDFEAVAQRTIHEPPDLDGLEPSLRRAVEAALAKDPAERPSARELSAWLSPGVRPVAEADADPEAPAGPAASTGREVPVVPEGRVVSEGRVESPDREPRRPRHSQRASATRRRVRAFAGASVVLAVAAAVTAVLAARTDWLVGRKPGAAAAPPTRSATPYGPVSPWPRGSAGGDSRSTETPRGATAVPSPPRRPSGSPTGHDGRQRPDTDADQGPAGTAGRTVTRATSTPPTSVIDKLLPPN</sequence>
<dbReference type="Gene3D" id="3.30.200.20">
    <property type="entry name" value="Phosphorylase Kinase, domain 1"/>
    <property type="match status" value="1"/>
</dbReference>
<feature type="region of interest" description="Disordered" evidence="8">
    <location>
        <begin position="288"/>
        <end position="342"/>
    </location>
</feature>
<evidence type="ECO:0000256" key="2">
    <source>
        <dbReference type="ARBA" id="ARBA00012513"/>
    </source>
</evidence>
<dbReference type="Gene3D" id="1.10.510.10">
    <property type="entry name" value="Transferase(Phosphotransferase) domain 1"/>
    <property type="match status" value="1"/>
</dbReference>
<feature type="compositionally biased region" description="Basic and acidic residues" evidence="8">
    <location>
        <begin position="315"/>
        <end position="328"/>
    </location>
</feature>
<keyword evidence="9" id="KW-0472">Membrane</keyword>
<dbReference type="SUPFAM" id="SSF56112">
    <property type="entry name" value="Protein kinase-like (PK-like)"/>
    <property type="match status" value="1"/>
</dbReference>
<feature type="region of interest" description="Disordered" evidence="8">
    <location>
        <begin position="375"/>
        <end position="472"/>
    </location>
</feature>
<keyword evidence="9" id="KW-0812">Transmembrane</keyword>
<dbReference type="PROSITE" id="PS00108">
    <property type="entry name" value="PROTEIN_KINASE_ST"/>
    <property type="match status" value="1"/>
</dbReference>
<dbReference type="InterPro" id="IPR000719">
    <property type="entry name" value="Prot_kinase_dom"/>
</dbReference>
<protein>
    <recommendedName>
        <fullName evidence="2">non-specific serine/threonine protein kinase</fullName>
        <ecNumber evidence="2">2.7.11.1</ecNumber>
    </recommendedName>
</protein>
<keyword evidence="6 7" id="KW-0067">ATP-binding</keyword>